<reference evidence="2" key="1">
    <citation type="journal article" date="2020" name="Stud. Mycol.">
        <title>101 Dothideomycetes genomes: a test case for predicting lifestyles and emergence of pathogens.</title>
        <authorList>
            <person name="Haridas S."/>
            <person name="Albert R."/>
            <person name="Binder M."/>
            <person name="Bloem J."/>
            <person name="Labutti K."/>
            <person name="Salamov A."/>
            <person name="Andreopoulos B."/>
            <person name="Baker S."/>
            <person name="Barry K."/>
            <person name="Bills G."/>
            <person name="Bluhm B."/>
            <person name="Cannon C."/>
            <person name="Castanera R."/>
            <person name="Culley D."/>
            <person name="Daum C."/>
            <person name="Ezra D."/>
            <person name="Gonzalez J."/>
            <person name="Henrissat B."/>
            <person name="Kuo A."/>
            <person name="Liang C."/>
            <person name="Lipzen A."/>
            <person name="Lutzoni F."/>
            <person name="Magnuson J."/>
            <person name="Mondo S."/>
            <person name="Nolan M."/>
            <person name="Ohm R."/>
            <person name="Pangilinan J."/>
            <person name="Park H.-J."/>
            <person name="Ramirez L."/>
            <person name="Alfaro M."/>
            <person name="Sun H."/>
            <person name="Tritt A."/>
            <person name="Yoshinaga Y."/>
            <person name="Zwiers L.-H."/>
            <person name="Turgeon B."/>
            <person name="Goodwin S."/>
            <person name="Spatafora J."/>
            <person name="Crous P."/>
            <person name="Grigoriev I."/>
        </authorList>
    </citation>
    <scope>NUCLEOTIDE SEQUENCE</scope>
    <source>
        <strain evidence="2">CBS 113979</strain>
    </source>
</reference>
<dbReference type="AlphaFoldDB" id="A0A6G1GUJ6"/>
<accession>A0A6G1GUJ6</accession>
<evidence type="ECO:0000256" key="1">
    <source>
        <dbReference type="SAM" id="MobiDB-lite"/>
    </source>
</evidence>
<evidence type="ECO:0000313" key="2">
    <source>
        <dbReference type="EMBL" id="KAF1984450.1"/>
    </source>
</evidence>
<feature type="region of interest" description="Disordered" evidence="1">
    <location>
        <begin position="1"/>
        <end position="30"/>
    </location>
</feature>
<proteinExistence type="predicted"/>
<keyword evidence="3" id="KW-1185">Reference proteome</keyword>
<name>A0A6G1GUJ6_9PEZI</name>
<dbReference type="EMBL" id="ML977168">
    <property type="protein sequence ID" value="KAF1984450.1"/>
    <property type="molecule type" value="Genomic_DNA"/>
</dbReference>
<organism evidence="2 3">
    <name type="scientific">Aulographum hederae CBS 113979</name>
    <dbReference type="NCBI Taxonomy" id="1176131"/>
    <lineage>
        <taxon>Eukaryota</taxon>
        <taxon>Fungi</taxon>
        <taxon>Dikarya</taxon>
        <taxon>Ascomycota</taxon>
        <taxon>Pezizomycotina</taxon>
        <taxon>Dothideomycetes</taxon>
        <taxon>Pleosporomycetidae</taxon>
        <taxon>Aulographales</taxon>
        <taxon>Aulographaceae</taxon>
    </lineage>
</organism>
<gene>
    <name evidence="2" type="ORF">K402DRAFT_395795</name>
</gene>
<evidence type="ECO:0000313" key="3">
    <source>
        <dbReference type="Proteomes" id="UP000800041"/>
    </source>
</evidence>
<dbReference type="Proteomes" id="UP000800041">
    <property type="component" value="Unassembled WGS sequence"/>
</dbReference>
<feature type="compositionally biased region" description="Polar residues" evidence="1">
    <location>
        <begin position="1"/>
        <end position="16"/>
    </location>
</feature>
<protein>
    <submittedName>
        <fullName evidence="2">Uncharacterized protein</fullName>
    </submittedName>
</protein>
<sequence length="191" mass="20798">MCPCSNPWSSLEQQKLPQKPHPAGSRLLPQAMDTVGAPPFQVNVRHLVQHHPSPVMYNDAAQLASWNGAANIDIETGVSPGHATAFATRMDATSPELRPLACNMFNQTSLLGKQRPQWRPRDSIMMEYTYLSPPATCPISSSQSGSPYRHSPPLVTEITDIKCLAECFLQGSPANRDSLTAVRGLTALHLA</sequence>